<proteinExistence type="predicted"/>
<organism evidence="1 2">
    <name type="scientific">Gossypium australe</name>
    <dbReference type="NCBI Taxonomy" id="47621"/>
    <lineage>
        <taxon>Eukaryota</taxon>
        <taxon>Viridiplantae</taxon>
        <taxon>Streptophyta</taxon>
        <taxon>Embryophyta</taxon>
        <taxon>Tracheophyta</taxon>
        <taxon>Spermatophyta</taxon>
        <taxon>Magnoliopsida</taxon>
        <taxon>eudicotyledons</taxon>
        <taxon>Gunneridae</taxon>
        <taxon>Pentapetalae</taxon>
        <taxon>rosids</taxon>
        <taxon>malvids</taxon>
        <taxon>Malvales</taxon>
        <taxon>Malvaceae</taxon>
        <taxon>Malvoideae</taxon>
        <taxon>Gossypium</taxon>
    </lineage>
</organism>
<accession>A0A5B6WKD4</accession>
<name>A0A5B6WKD4_9ROSI</name>
<evidence type="ECO:0000313" key="1">
    <source>
        <dbReference type="EMBL" id="KAA3481555.1"/>
    </source>
</evidence>
<dbReference type="EMBL" id="SMMG02000003">
    <property type="protein sequence ID" value="KAA3481555.1"/>
    <property type="molecule type" value="Genomic_DNA"/>
</dbReference>
<dbReference type="Proteomes" id="UP000325315">
    <property type="component" value="Unassembled WGS sequence"/>
</dbReference>
<protein>
    <submittedName>
        <fullName evidence="1">Uncharacterized protein</fullName>
    </submittedName>
</protein>
<evidence type="ECO:0000313" key="2">
    <source>
        <dbReference type="Proteomes" id="UP000325315"/>
    </source>
</evidence>
<gene>
    <name evidence="1" type="ORF">EPI10_021914</name>
</gene>
<dbReference type="AlphaFoldDB" id="A0A5B6WKD4"/>
<comment type="caution">
    <text evidence="1">The sequence shown here is derived from an EMBL/GenBank/DDBJ whole genome shotgun (WGS) entry which is preliminary data.</text>
</comment>
<sequence>MAALSSSFLLRRSASLRTTMPPPYQWLVMPETGLFGLFPENPKEETPFFCLRSGFDGGDETPTAQVWGASRSGGAGFAQMGEVPMADRGKWLERCLGFQKPLAFLKFLLVLGHWALF</sequence>
<reference evidence="2" key="1">
    <citation type="journal article" date="2019" name="Plant Biotechnol. J.">
        <title>Genome sequencing of the Australian wild diploid species Gossypium australe highlights disease resistance and delayed gland morphogenesis.</title>
        <authorList>
            <person name="Cai Y."/>
            <person name="Cai X."/>
            <person name="Wang Q."/>
            <person name="Wang P."/>
            <person name="Zhang Y."/>
            <person name="Cai C."/>
            <person name="Xu Y."/>
            <person name="Wang K."/>
            <person name="Zhou Z."/>
            <person name="Wang C."/>
            <person name="Geng S."/>
            <person name="Li B."/>
            <person name="Dong Q."/>
            <person name="Hou Y."/>
            <person name="Wang H."/>
            <person name="Ai P."/>
            <person name="Liu Z."/>
            <person name="Yi F."/>
            <person name="Sun M."/>
            <person name="An G."/>
            <person name="Cheng J."/>
            <person name="Zhang Y."/>
            <person name="Shi Q."/>
            <person name="Xie Y."/>
            <person name="Shi X."/>
            <person name="Chang Y."/>
            <person name="Huang F."/>
            <person name="Chen Y."/>
            <person name="Hong S."/>
            <person name="Mi L."/>
            <person name="Sun Q."/>
            <person name="Zhang L."/>
            <person name="Zhou B."/>
            <person name="Peng R."/>
            <person name="Zhang X."/>
            <person name="Liu F."/>
        </authorList>
    </citation>
    <scope>NUCLEOTIDE SEQUENCE [LARGE SCALE GENOMIC DNA]</scope>
    <source>
        <strain evidence="2">cv. PA1801</strain>
    </source>
</reference>
<keyword evidence="2" id="KW-1185">Reference proteome</keyword>